<sequence>MASNGVFDSFAAYSSTFLRVVVKEYRQNLELIMARKTHVLSKGSADGWVGLNLNRMGQGDPKPVPTEGAEQQML</sequence>
<reference evidence="2 3" key="1">
    <citation type="submission" date="2018-01" db="EMBL/GenBank/DDBJ databases">
        <title>Comparison of the Chinese Bamboo Partridge and Red Junglefowl genome sequences highlights the importance of demography in genome evolution.</title>
        <authorList>
            <person name="Tiley G.P."/>
            <person name="Kimball R.T."/>
            <person name="Braun E.L."/>
            <person name="Burleigh J.G."/>
        </authorList>
    </citation>
    <scope>NUCLEOTIDE SEQUENCE [LARGE SCALE GENOMIC DNA]</scope>
    <source>
        <strain evidence="2">RTK389</strain>
        <tissue evidence="2">Blood</tissue>
    </source>
</reference>
<gene>
    <name evidence="2" type="ORF">CIB84_010999</name>
</gene>
<protein>
    <submittedName>
        <fullName evidence="2">Uncharacterized protein</fullName>
    </submittedName>
</protein>
<accession>A0A2P4SMB3</accession>
<dbReference type="EMBL" id="PPHD01035464">
    <property type="protein sequence ID" value="POI25251.1"/>
    <property type="molecule type" value="Genomic_DNA"/>
</dbReference>
<feature type="region of interest" description="Disordered" evidence="1">
    <location>
        <begin position="54"/>
        <end position="74"/>
    </location>
</feature>
<keyword evidence="3" id="KW-1185">Reference proteome</keyword>
<organism evidence="2 3">
    <name type="scientific">Bambusicola thoracicus</name>
    <name type="common">Chinese bamboo-partridge</name>
    <name type="synonym">Perdix thoracica</name>
    <dbReference type="NCBI Taxonomy" id="9083"/>
    <lineage>
        <taxon>Eukaryota</taxon>
        <taxon>Metazoa</taxon>
        <taxon>Chordata</taxon>
        <taxon>Craniata</taxon>
        <taxon>Vertebrata</taxon>
        <taxon>Euteleostomi</taxon>
        <taxon>Archelosauria</taxon>
        <taxon>Archosauria</taxon>
        <taxon>Dinosauria</taxon>
        <taxon>Saurischia</taxon>
        <taxon>Theropoda</taxon>
        <taxon>Coelurosauria</taxon>
        <taxon>Aves</taxon>
        <taxon>Neognathae</taxon>
        <taxon>Galloanserae</taxon>
        <taxon>Galliformes</taxon>
        <taxon>Phasianidae</taxon>
        <taxon>Perdicinae</taxon>
        <taxon>Bambusicola</taxon>
    </lineage>
</organism>
<proteinExistence type="predicted"/>
<evidence type="ECO:0000313" key="2">
    <source>
        <dbReference type="EMBL" id="POI25251.1"/>
    </source>
</evidence>
<dbReference type="Proteomes" id="UP000237246">
    <property type="component" value="Unassembled WGS sequence"/>
</dbReference>
<dbReference type="AlphaFoldDB" id="A0A2P4SMB3"/>
<evidence type="ECO:0000313" key="3">
    <source>
        <dbReference type="Proteomes" id="UP000237246"/>
    </source>
</evidence>
<name>A0A2P4SMB3_BAMTH</name>
<evidence type="ECO:0000256" key="1">
    <source>
        <dbReference type="SAM" id="MobiDB-lite"/>
    </source>
</evidence>
<comment type="caution">
    <text evidence="2">The sequence shown here is derived from an EMBL/GenBank/DDBJ whole genome shotgun (WGS) entry which is preliminary data.</text>
</comment>